<dbReference type="Proteomes" id="UP001194746">
    <property type="component" value="Unassembled WGS sequence"/>
</dbReference>
<feature type="transmembrane region" description="Helical" evidence="1">
    <location>
        <begin position="115"/>
        <end position="142"/>
    </location>
</feature>
<keyword evidence="1" id="KW-0472">Membrane</keyword>
<evidence type="ECO:0000313" key="3">
    <source>
        <dbReference type="Proteomes" id="UP001194746"/>
    </source>
</evidence>
<evidence type="ECO:0000256" key="1">
    <source>
        <dbReference type="SAM" id="Phobius"/>
    </source>
</evidence>
<accession>A0AAD4CEV1</accession>
<reference evidence="2" key="2">
    <citation type="submission" date="2020-02" db="EMBL/GenBank/DDBJ databases">
        <authorList>
            <person name="Gilchrist C.L.M."/>
            <person name="Chooi Y.-H."/>
        </authorList>
    </citation>
    <scope>NUCLEOTIDE SEQUENCE</scope>
    <source>
        <strain evidence="2">MST-FP2251</strain>
    </source>
</reference>
<evidence type="ECO:0000313" key="2">
    <source>
        <dbReference type="EMBL" id="KAF9884978.1"/>
    </source>
</evidence>
<keyword evidence="3" id="KW-1185">Reference proteome</keyword>
<dbReference type="AlphaFoldDB" id="A0AAD4CEV1"/>
<comment type="caution">
    <text evidence="2">The sequence shown here is derived from an EMBL/GenBank/DDBJ whole genome shotgun (WGS) entry which is preliminary data.</text>
</comment>
<gene>
    <name evidence="2" type="ORF">FE257_000888</name>
</gene>
<organism evidence="2 3">
    <name type="scientific">Aspergillus nanangensis</name>
    <dbReference type="NCBI Taxonomy" id="2582783"/>
    <lineage>
        <taxon>Eukaryota</taxon>
        <taxon>Fungi</taxon>
        <taxon>Dikarya</taxon>
        <taxon>Ascomycota</taxon>
        <taxon>Pezizomycotina</taxon>
        <taxon>Eurotiomycetes</taxon>
        <taxon>Eurotiomycetidae</taxon>
        <taxon>Eurotiales</taxon>
        <taxon>Aspergillaceae</taxon>
        <taxon>Aspergillus</taxon>
        <taxon>Aspergillus subgen. Circumdati</taxon>
    </lineage>
</organism>
<protein>
    <recommendedName>
        <fullName evidence="4">MARVEL domain-containing protein</fullName>
    </recommendedName>
</protein>
<name>A0AAD4CEV1_ASPNN</name>
<proteinExistence type="predicted"/>
<sequence>MNLSIENASRTQFRLHIIIGILVLITFILAIARLANKGTPSSRSNTWGIAVCVKSAVFLVYQVLTEHHGRFERWASAKANMVLNIIDTVFWLALFIITIMGTANACSGSSCPLGGVLATLAIILWFDMVYSGLAGFLSFICIRIWRYVRVHGPLPGFAKVGA</sequence>
<evidence type="ECO:0008006" key="4">
    <source>
        <dbReference type="Google" id="ProtNLM"/>
    </source>
</evidence>
<keyword evidence="1" id="KW-0812">Transmembrane</keyword>
<reference evidence="2" key="1">
    <citation type="journal article" date="2019" name="Beilstein J. Org. Chem.">
        <title>Nanangenines: drimane sesquiterpenoids as the dominant metabolite cohort of a novel Australian fungus, Aspergillus nanangensis.</title>
        <authorList>
            <person name="Lacey H.J."/>
            <person name="Gilchrist C.L.M."/>
            <person name="Crombie A."/>
            <person name="Kalaitzis J.A."/>
            <person name="Vuong D."/>
            <person name="Rutledge P.J."/>
            <person name="Turner P."/>
            <person name="Pitt J.I."/>
            <person name="Lacey E."/>
            <person name="Chooi Y.H."/>
            <person name="Piggott A.M."/>
        </authorList>
    </citation>
    <scope>NUCLEOTIDE SEQUENCE</scope>
    <source>
        <strain evidence="2">MST-FP2251</strain>
    </source>
</reference>
<feature type="transmembrane region" description="Helical" evidence="1">
    <location>
        <begin position="47"/>
        <end position="64"/>
    </location>
</feature>
<feature type="transmembrane region" description="Helical" evidence="1">
    <location>
        <begin position="85"/>
        <end position="103"/>
    </location>
</feature>
<dbReference type="EMBL" id="VCAU01000107">
    <property type="protein sequence ID" value="KAF9884978.1"/>
    <property type="molecule type" value="Genomic_DNA"/>
</dbReference>
<keyword evidence="1" id="KW-1133">Transmembrane helix</keyword>
<feature type="transmembrane region" description="Helical" evidence="1">
    <location>
        <begin position="12"/>
        <end position="35"/>
    </location>
</feature>